<accession>A0A0C3PZU7</accession>
<dbReference type="HOGENOM" id="CLU_2279497_0_0_1"/>
<name>A0A0C3PZU7_9AGAM</name>
<proteinExistence type="predicted"/>
<organism evidence="2 3">
    <name type="scientific">Tulasnella calospora MUT 4182</name>
    <dbReference type="NCBI Taxonomy" id="1051891"/>
    <lineage>
        <taxon>Eukaryota</taxon>
        <taxon>Fungi</taxon>
        <taxon>Dikarya</taxon>
        <taxon>Basidiomycota</taxon>
        <taxon>Agaricomycotina</taxon>
        <taxon>Agaricomycetes</taxon>
        <taxon>Cantharellales</taxon>
        <taxon>Tulasnellaceae</taxon>
        <taxon>Tulasnella</taxon>
    </lineage>
</organism>
<dbReference type="Proteomes" id="UP000054248">
    <property type="component" value="Unassembled WGS sequence"/>
</dbReference>
<evidence type="ECO:0000313" key="3">
    <source>
        <dbReference type="Proteomes" id="UP000054248"/>
    </source>
</evidence>
<dbReference type="EMBL" id="KN824029">
    <property type="protein sequence ID" value="KIO15486.1"/>
    <property type="molecule type" value="Genomic_DNA"/>
</dbReference>
<feature type="region of interest" description="Disordered" evidence="1">
    <location>
        <begin position="77"/>
        <end position="102"/>
    </location>
</feature>
<evidence type="ECO:0008006" key="4">
    <source>
        <dbReference type="Google" id="ProtNLM"/>
    </source>
</evidence>
<gene>
    <name evidence="2" type="ORF">M407DRAFT_34932</name>
</gene>
<protein>
    <recommendedName>
        <fullName evidence="4">F-box domain-containing protein</fullName>
    </recommendedName>
</protein>
<dbReference type="OrthoDB" id="2794631at2759"/>
<keyword evidence="3" id="KW-1185">Reference proteome</keyword>
<evidence type="ECO:0000313" key="2">
    <source>
        <dbReference type="EMBL" id="KIO15486.1"/>
    </source>
</evidence>
<sequence length="102" mass="11637">MKKRHIASAARVCRTWKEPALDELWSKLSSPFPLLELLGPLAYEDQGWTSIEFSGWVGQTKLGSMVLLREASPMSGYLRSGSEKRQRFSHQSRNRDISPFIV</sequence>
<reference evidence="3" key="2">
    <citation type="submission" date="2015-01" db="EMBL/GenBank/DDBJ databases">
        <title>Evolutionary Origins and Diversification of the Mycorrhizal Mutualists.</title>
        <authorList>
            <consortium name="DOE Joint Genome Institute"/>
            <consortium name="Mycorrhizal Genomics Consortium"/>
            <person name="Kohler A."/>
            <person name="Kuo A."/>
            <person name="Nagy L.G."/>
            <person name="Floudas D."/>
            <person name="Copeland A."/>
            <person name="Barry K.W."/>
            <person name="Cichocki N."/>
            <person name="Veneault-Fourrey C."/>
            <person name="LaButti K."/>
            <person name="Lindquist E.A."/>
            <person name="Lipzen A."/>
            <person name="Lundell T."/>
            <person name="Morin E."/>
            <person name="Murat C."/>
            <person name="Riley R."/>
            <person name="Ohm R."/>
            <person name="Sun H."/>
            <person name="Tunlid A."/>
            <person name="Henrissat B."/>
            <person name="Grigoriev I.V."/>
            <person name="Hibbett D.S."/>
            <person name="Martin F."/>
        </authorList>
    </citation>
    <scope>NUCLEOTIDE SEQUENCE [LARGE SCALE GENOMIC DNA]</scope>
    <source>
        <strain evidence="3">MUT 4182</strain>
    </source>
</reference>
<reference evidence="2 3" key="1">
    <citation type="submission" date="2014-04" db="EMBL/GenBank/DDBJ databases">
        <authorList>
            <consortium name="DOE Joint Genome Institute"/>
            <person name="Kuo A."/>
            <person name="Girlanda M."/>
            <person name="Perotto S."/>
            <person name="Kohler A."/>
            <person name="Nagy L.G."/>
            <person name="Floudas D."/>
            <person name="Copeland A."/>
            <person name="Barry K.W."/>
            <person name="Cichocki N."/>
            <person name="Veneault-Fourrey C."/>
            <person name="LaButti K."/>
            <person name="Lindquist E.A."/>
            <person name="Lipzen A."/>
            <person name="Lundell T."/>
            <person name="Morin E."/>
            <person name="Murat C."/>
            <person name="Sun H."/>
            <person name="Tunlid A."/>
            <person name="Henrissat B."/>
            <person name="Grigoriev I.V."/>
            <person name="Hibbett D.S."/>
            <person name="Martin F."/>
            <person name="Nordberg H.P."/>
            <person name="Cantor M.N."/>
            <person name="Hua S.X."/>
        </authorList>
    </citation>
    <scope>NUCLEOTIDE SEQUENCE [LARGE SCALE GENOMIC DNA]</scope>
    <source>
        <strain evidence="2 3">MUT 4182</strain>
    </source>
</reference>
<dbReference type="AlphaFoldDB" id="A0A0C3PZU7"/>
<evidence type="ECO:0000256" key="1">
    <source>
        <dbReference type="SAM" id="MobiDB-lite"/>
    </source>
</evidence>